<dbReference type="Proteomes" id="UP001237448">
    <property type="component" value="Unassembled WGS sequence"/>
</dbReference>
<sequence length="124" mass="14041">MDEGSEQLQTTARARVERQALNAGLLDAAFAVISYSDFDRRFGPLPHPLPIDLDVLRNRFSESEISDACRRVIALLQDAYQAGDDVLSNRLTYPESIHRLRQGHPGFSEECYDRTVNQGLFMAR</sequence>
<organism evidence="1 2">
    <name type="scientific">Labrys monachus</name>
    <dbReference type="NCBI Taxonomy" id="217067"/>
    <lineage>
        <taxon>Bacteria</taxon>
        <taxon>Pseudomonadati</taxon>
        <taxon>Pseudomonadota</taxon>
        <taxon>Alphaproteobacteria</taxon>
        <taxon>Hyphomicrobiales</taxon>
        <taxon>Xanthobacteraceae</taxon>
        <taxon>Labrys</taxon>
    </lineage>
</organism>
<comment type="caution">
    <text evidence="1">The sequence shown here is derived from an EMBL/GenBank/DDBJ whole genome shotgun (WGS) entry which is preliminary data.</text>
</comment>
<accession>A0ABU0F748</accession>
<evidence type="ECO:0000313" key="1">
    <source>
        <dbReference type="EMBL" id="MDQ0390442.1"/>
    </source>
</evidence>
<proteinExistence type="predicted"/>
<protein>
    <submittedName>
        <fullName evidence="1">Uncharacterized protein</fullName>
    </submittedName>
</protein>
<dbReference type="RefSeq" id="WP_307421624.1">
    <property type="nucleotide sequence ID" value="NZ_JAUSVK010000001.1"/>
</dbReference>
<keyword evidence="2" id="KW-1185">Reference proteome</keyword>
<dbReference type="EMBL" id="JAUSVK010000001">
    <property type="protein sequence ID" value="MDQ0390442.1"/>
    <property type="molecule type" value="Genomic_DNA"/>
</dbReference>
<evidence type="ECO:0000313" key="2">
    <source>
        <dbReference type="Proteomes" id="UP001237448"/>
    </source>
</evidence>
<reference evidence="1 2" key="1">
    <citation type="submission" date="2023-07" db="EMBL/GenBank/DDBJ databases">
        <title>Genomic Encyclopedia of Type Strains, Phase IV (KMG-IV): sequencing the most valuable type-strain genomes for metagenomic binning, comparative biology and taxonomic classification.</title>
        <authorList>
            <person name="Goeker M."/>
        </authorList>
    </citation>
    <scope>NUCLEOTIDE SEQUENCE [LARGE SCALE GENOMIC DNA]</scope>
    <source>
        <strain evidence="1 2">DSM 5896</strain>
    </source>
</reference>
<name>A0ABU0F748_9HYPH</name>
<gene>
    <name evidence="1" type="ORF">J3R73_000234</name>
</gene>